<dbReference type="AlphaFoldDB" id="A0A168LDE2"/>
<evidence type="ECO:0000313" key="6">
    <source>
        <dbReference type="Proteomes" id="UP000078561"/>
    </source>
</evidence>
<dbReference type="HAMAP" id="MF_00573">
    <property type="entry name" value="Ribosomal_eL33"/>
    <property type="match status" value="1"/>
</dbReference>
<evidence type="ECO:0000256" key="4">
    <source>
        <dbReference type="SAM" id="Phobius"/>
    </source>
</evidence>
<dbReference type="Gene3D" id="2.40.10.190">
    <property type="entry name" value="translation elongation factor selb, chain A, domain 4"/>
    <property type="match status" value="1"/>
</dbReference>
<keyword evidence="4" id="KW-0812">Transmembrane</keyword>
<dbReference type="EMBL" id="LT551165">
    <property type="protein sequence ID" value="SAL96561.1"/>
    <property type="molecule type" value="Genomic_DNA"/>
</dbReference>
<keyword evidence="3" id="KW-0687">Ribonucleoprotein</keyword>
<dbReference type="GO" id="GO:0006412">
    <property type="term" value="P:translation"/>
    <property type="evidence" value="ECO:0007669"/>
    <property type="project" value="InterPro"/>
</dbReference>
<keyword evidence="2" id="KW-0689">Ribosomal protein</keyword>
<reference evidence="5" key="1">
    <citation type="submission" date="2016-04" db="EMBL/GenBank/DDBJ databases">
        <authorList>
            <person name="Evans L.H."/>
            <person name="Alamgir A."/>
            <person name="Owens N."/>
            <person name="Weber N.D."/>
            <person name="Virtaneva K."/>
            <person name="Barbian K."/>
            <person name="Babar A."/>
            <person name="Rosenke K."/>
        </authorList>
    </citation>
    <scope>NUCLEOTIDE SEQUENCE [LARGE SCALE GENOMIC DNA]</scope>
    <source>
        <strain evidence="5">CBS 101.48</strain>
    </source>
</reference>
<keyword evidence="6" id="KW-1185">Reference proteome</keyword>
<keyword evidence="4" id="KW-1133">Transmembrane helix</keyword>
<dbReference type="FunCoup" id="A0A168LDE2">
    <property type="interactions" value="490"/>
</dbReference>
<evidence type="ECO:0008006" key="7">
    <source>
        <dbReference type="Google" id="ProtNLM"/>
    </source>
</evidence>
<dbReference type="FunFam" id="2.40.10.190:FF:000001">
    <property type="entry name" value="60S ribosomal protein L35a"/>
    <property type="match status" value="1"/>
</dbReference>
<evidence type="ECO:0000256" key="3">
    <source>
        <dbReference type="ARBA" id="ARBA00023274"/>
    </source>
</evidence>
<evidence type="ECO:0000256" key="1">
    <source>
        <dbReference type="ARBA" id="ARBA00009269"/>
    </source>
</evidence>
<dbReference type="Proteomes" id="UP000078561">
    <property type="component" value="Unassembled WGS sequence"/>
</dbReference>
<dbReference type="STRING" id="4829.A0A168LDE2"/>
<protein>
    <recommendedName>
        <fullName evidence="7">Ribosomal protein L35Ae</fullName>
    </recommendedName>
</protein>
<feature type="transmembrane region" description="Helical" evidence="4">
    <location>
        <begin position="20"/>
        <end position="41"/>
    </location>
</feature>
<dbReference type="OMA" id="YRTNKHH"/>
<keyword evidence="4" id="KW-0472">Membrane</keyword>
<evidence type="ECO:0000256" key="2">
    <source>
        <dbReference type="ARBA" id="ARBA00022980"/>
    </source>
</evidence>
<dbReference type="InParanoid" id="A0A168LDE2"/>
<dbReference type="OrthoDB" id="1166329at2759"/>
<dbReference type="InterPro" id="IPR009000">
    <property type="entry name" value="Transl_B-barrel_sf"/>
</dbReference>
<dbReference type="PANTHER" id="PTHR10902">
    <property type="entry name" value="60S RIBOSOMAL PROTEIN L35A"/>
    <property type="match status" value="1"/>
</dbReference>
<dbReference type="InterPro" id="IPR038661">
    <property type="entry name" value="Ribosomal_eL33_sf"/>
</dbReference>
<dbReference type="SUPFAM" id="SSF50447">
    <property type="entry name" value="Translation proteins"/>
    <property type="match status" value="1"/>
</dbReference>
<accession>A0A168LDE2</accession>
<gene>
    <name evidence="5" type="primary">ABSGL_01977.1 scaffold 2596</name>
</gene>
<organism evidence="5">
    <name type="scientific">Absidia glauca</name>
    <name type="common">Pin mould</name>
    <dbReference type="NCBI Taxonomy" id="4829"/>
    <lineage>
        <taxon>Eukaryota</taxon>
        <taxon>Fungi</taxon>
        <taxon>Fungi incertae sedis</taxon>
        <taxon>Mucoromycota</taxon>
        <taxon>Mucoromycotina</taxon>
        <taxon>Mucoromycetes</taxon>
        <taxon>Mucorales</taxon>
        <taxon>Cunninghamellaceae</taxon>
        <taxon>Absidia</taxon>
    </lineage>
</organism>
<proteinExistence type="inferred from homology"/>
<evidence type="ECO:0000313" key="5">
    <source>
        <dbReference type="EMBL" id="SAL96561.1"/>
    </source>
</evidence>
<sequence length="148" mass="16819">MEGYRSFTLHEHWSIVFSSPIIHLLPTTTSPIILLILSLFFSKCASSLYSKGRVLGYERAMRNQNPNTSLIQVEGVQTTKDAQFYLGKRIAYVYRAKREVNGSKIRVIWGRIARTHGTNGVVKARFRNNLPPKSFGASVRIMLYPSNI</sequence>
<dbReference type="GO" id="GO:0005840">
    <property type="term" value="C:ribosome"/>
    <property type="evidence" value="ECO:0007669"/>
    <property type="project" value="UniProtKB-KW"/>
</dbReference>
<dbReference type="InterPro" id="IPR001780">
    <property type="entry name" value="Ribosomal_eL33"/>
</dbReference>
<name>A0A168LDE2_ABSGL</name>
<comment type="similarity">
    <text evidence="1">Belongs to the eukaryotic ribosomal protein eL33 family.</text>
</comment>
<dbReference type="Pfam" id="PF01247">
    <property type="entry name" value="Ribosomal_L35Ae"/>
    <property type="match status" value="1"/>
</dbReference>
<dbReference type="GO" id="GO:0003735">
    <property type="term" value="F:structural constituent of ribosome"/>
    <property type="evidence" value="ECO:0007669"/>
    <property type="project" value="InterPro"/>
</dbReference>
<dbReference type="GO" id="GO:1990904">
    <property type="term" value="C:ribonucleoprotein complex"/>
    <property type="evidence" value="ECO:0007669"/>
    <property type="project" value="UniProtKB-KW"/>
</dbReference>